<protein>
    <submittedName>
        <fullName evidence="2">Uncharacterized protein</fullName>
    </submittedName>
</protein>
<keyword evidence="3" id="KW-1185">Reference proteome</keyword>
<evidence type="ECO:0000313" key="3">
    <source>
        <dbReference type="Proteomes" id="UP000030185"/>
    </source>
</evidence>
<keyword evidence="1" id="KW-0732">Signal</keyword>
<dbReference type="eggNOG" id="ENOG503355R">
    <property type="taxonomic scope" value="Bacteria"/>
</dbReference>
<name>A0A098LFR6_9BACT</name>
<dbReference type="OrthoDB" id="643338at2"/>
<feature type="signal peptide" evidence="1">
    <location>
        <begin position="1"/>
        <end position="20"/>
    </location>
</feature>
<feature type="chain" id="PRO_5001937302" evidence="1">
    <location>
        <begin position="21"/>
        <end position="132"/>
    </location>
</feature>
<evidence type="ECO:0000256" key="1">
    <source>
        <dbReference type="SAM" id="SignalP"/>
    </source>
</evidence>
<organism evidence="2 3">
    <name type="scientific">Sporocytophaga myxococcoides</name>
    <dbReference type="NCBI Taxonomy" id="153721"/>
    <lineage>
        <taxon>Bacteria</taxon>
        <taxon>Pseudomonadati</taxon>
        <taxon>Bacteroidota</taxon>
        <taxon>Cytophagia</taxon>
        <taxon>Cytophagales</taxon>
        <taxon>Cytophagaceae</taxon>
        <taxon>Sporocytophaga</taxon>
    </lineage>
</organism>
<reference evidence="2 3" key="1">
    <citation type="submission" date="2014-09" db="EMBL/GenBank/DDBJ databases">
        <title>Sporocytophaga myxococcoides PG-01 genome sequencing.</title>
        <authorList>
            <person name="Liu L."/>
            <person name="Gao P.J."/>
            <person name="Chen G.J."/>
            <person name="Wang L.S."/>
        </authorList>
    </citation>
    <scope>NUCLEOTIDE SEQUENCE [LARGE SCALE GENOMIC DNA]</scope>
    <source>
        <strain evidence="2 3">PG-01</strain>
    </source>
</reference>
<dbReference type="RefSeq" id="WP_045464820.1">
    <property type="nucleotide sequence ID" value="NZ_BBLT01000006.1"/>
</dbReference>
<sequence>MKLKAFFTALLFLSVLSVNAQRATLIKGNWRYHDVTEKEKLDSASIKMLEMLFSEITFNIEENGHYKAQFMGKAEEGVWKLNKDESKITFTSSKGPVNEMTIVDVSQNKLILNFGKPNSLILKKAEPVKESK</sequence>
<comment type="caution">
    <text evidence="2">The sequence shown here is derived from an EMBL/GenBank/DDBJ whole genome shotgun (WGS) entry which is preliminary data.</text>
</comment>
<proteinExistence type="predicted"/>
<dbReference type="EMBL" id="BBLT01000006">
    <property type="protein sequence ID" value="GAL85806.1"/>
    <property type="molecule type" value="Genomic_DNA"/>
</dbReference>
<accession>A0A098LFR6</accession>
<gene>
    <name evidence="2" type="ORF">MYP_3035</name>
</gene>
<dbReference type="AlphaFoldDB" id="A0A098LFR6"/>
<dbReference type="Proteomes" id="UP000030185">
    <property type="component" value="Unassembled WGS sequence"/>
</dbReference>
<evidence type="ECO:0000313" key="2">
    <source>
        <dbReference type="EMBL" id="GAL85806.1"/>
    </source>
</evidence>